<evidence type="ECO:0000313" key="1">
    <source>
        <dbReference type="EMBL" id="NNH71872.1"/>
    </source>
</evidence>
<proteinExistence type="predicted"/>
<sequence>MTKKTGKGWPTAITLSGVQPRLLVFAVIPQPDPGDGAVTPNQQAWAHSLPGSDHRVAYANSMVVDGGGWMP</sequence>
<dbReference type="RefSeq" id="WP_157552064.1">
    <property type="nucleotide sequence ID" value="NZ_JABELX010000006.1"/>
</dbReference>
<dbReference type="EMBL" id="JABELX010000006">
    <property type="protein sequence ID" value="NNH71872.1"/>
    <property type="molecule type" value="Genomic_DNA"/>
</dbReference>
<keyword evidence="2" id="KW-1185">Reference proteome</keyword>
<evidence type="ECO:0000313" key="2">
    <source>
        <dbReference type="Proteomes" id="UP000586827"/>
    </source>
</evidence>
<gene>
    <name evidence="1" type="ORF">HLB23_18755</name>
</gene>
<name>A0A849BZD5_9NOCA</name>
<reference evidence="1 2" key="1">
    <citation type="submission" date="2020-05" db="EMBL/GenBank/DDBJ databases">
        <title>MicrobeNet Type strains.</title>
        <authorList>
            <person name="Nicholson A.C."/>
        </authorList>
    </citation>
    <scope>NUCLEOTIDE SEQUENCE [LARGE SCALE GENOMIC DNA]</scope>
    <source>
        <strain evidence="1 2">JCM 3224</strain>
    </source>
</reference>
<accession>A0A849BZD5</accession>
<organism evidence="1 2">
    <name type="scientific">Nocardia uniformis</name>
    <dbReference type="NCBI Taxonomy" id="53432"/>
    <lineage>
        <taxon>Bacteria</taxon>
        <taxon>Bacillati</taxon>
        <taxon>Actinomycetota</taxon>
        <taxon>Actinomycetes</taxon>
        <taxon>Mycobacteriales</taxon>
        <taxon>Nocardiaceae</taxon>
        <taxon>Nocardia</taxon>
    </lineage>
</organism>
<dbReference type="Proteomes" id="UP000586827">
    <property type="component" value="Unassembled WGS sequence"/>
</dbReference>
<protein>
    <submittedName>
        <fullName evidence="1">Uncharacterized protein</fullName>
    </submittedName>
</protein>
<dbReference type="AlphaFoldDB" id="A0A849BZD5"/>
<comment type="caution">
    <text evidence="1">The sequence shown here is derived from an EMBL/GenBank/DDBJ whole genome shotgun (WGS) entry which is preliminary data.</text>
</comment>